<dbReference type="AlphaFoldDB" id="A0A1E5WCM5"/>
<protein>
    <submittedName>
        <fullName evidence="1">Uncharacterized protein</fullName>
    </submittedName>
</protein>
<reference evidence="1 2" key="1">
    <citation type="submission" date="2016-09" db="EMBL/GenBank/DDBJ databases">
        <title>The draft genome of Dichanthelium oligosanthes: A C3 panicoid grass species.</title>
        <authorList>
            <person name="Studer A.J."/>
            <person name="Schnable J.C."/>
            <person name="Brutnell T.P."/>
        </authorList>
    </citation>
    <scope>NUCLEOTIDE SEQUENCE [LARGE SCALE GENOMIC DNA]</scope>
    <source>
        <strain evidence="2">cv. Kellogg 1175</strain>
        <tissue evidence="1">Leaf</tissue>
    </source>
</reference>
<evidence type="ECO:0000313" key="1">
    <source>
        <dbReference type="EMBL" id="OEL34978.1"/>
    </source>
</evidence>
<dbReference type="Proteomes" id="UP000095767">
    <property type="component" value="Unassembled WGS sequence"/>
</dbReference>
<proteinExistence type="predicted"/>
<name>A0A1E5WCM5_9POAL</name>
<comment type="caution">
    <text evidence="1">The sequence shown here is derived from an EMBL/GenBank/DDBJ whole genome shotgun (WGS) entry which is preliminary data.</text>
</comment>
<sequence length="22" mass="2710">MLILNHNENLFMPLCFWIVKYA</sequence>
<organism evidence="1 2">
    <name type="scientific">Dichanthelium oligosanthes</name>
    <dbReference type="NCBI Taxonomy" id="888268"/>
    <lineage>
        <taxon>Eukaryota</taxon>
        <taxon>Viridiplantae</taxon>
        <taxon>Streptophyta</taxon>
        <taxon>Embryophyta</taxon>
        <taxon>Tracheophyta</taxon>
        <taxon>Spermatophyta</taxon>
        <taxon>Magnoliopsida</taxon>
        <taxon>Liliopsida</taxon>
        <taxon>Poales</taxon>
        <taxon>Poaceae</taxon>
        <taxon>PACMAD clade</taxon>
        <taxon>Panicoideae</taxon>
        <taxon>Panicodae</taxon>
        <taxon>Paniceae</taxon>
        <taxon>Dichantheliinae</taxon>
        <taxon>Dichanthelium</taxon>
    </lineage>
</organism>
<keyword evidence="2" id="KW-1185">Reference proteome</keyword>
<gene>
    <name evidence="1" type="ORF">BAE44_0004005</name>
</gene>
<dbReference type="EMBL" id="LWDX02013671">
    <property type="protein sequence ID" value="OEL34978.1"/>
    <property type="molecule type" value="Genomic_DNA"/>
</dbReference>
<accession>A0A1E5WCM5</accession>
<evidence type="ECO:0000313" key="2">
    <source>
        <dbReference type="Proteomes" id="UP000095767"/>
    </source>
</evidence>